<dbReference type="SMART" id="SM00647">
    <property type="entry name" value="IBR"/>
    <property type="match status" value="2"/>
</dbReference>
<dbReference type="CDD" id="cd20336">
    <property type="entry name" value="Rcat_RBR"/>
    <property type="match status" value="1"/>
</dbReference>
<gene>
    <name evidence="10" type="ORF">K491DRAFT_652629</name>
</gene>
<dbReference type="PROSITE" id="PS51873">
    <property type="entry name" value="TRIAD"/>
    <property type="match status" value="1"/>
</dbReference>
<dbReference type="OrthoDB" id="1431934at2759"/>
<accession>A0A6A6THH9</accession>
<dbReference type="Gene3D" id="1.20.120.1750">
    <property type="match status" value="1"/>
</dbReference>
<dbReference type="InterPro" id="IPR044066">
    <property type="entry name" value="TRIAD_supradom"/>
</dbReference>
<dbReference type="CDD" id="cd20335">
    <property type="entry name" value="BRcat_RBR"/>
    <property type="match status" value="1"/>
</dbReference>
<evidence type="ECO:0000256" key="7">
    <source>
        <dbReference type="ARBA" id="ARBA00022786"/>
    </source>
</evidence>
<name>A0A6A6THH9_9PLEO</name>
<evidence type="ECO:0000256" key="5">
    <source>
        <dbReference type="ARBA" id="ARBA00022737"/>
    </source>
</evidence>
<dbReference type="PANTHER" id="PTHR11685">
    <property type="entry name" value="RBR FAMILY RING FINGER AND IBR DOMAIN-CONTAINING"/>
    <property type="match status" value="1"/>
</dbReference>
<dbReference type="GO" id="GO:0016567">
    <property type="term" value="P:protein ubiquitination"/>
    <property type="evidence" value="ECO:0007669"/>
    <property type="project" value="InterPro"/>
</dbReference>
<feature type="domain" description="RING-type" evidence="9">
    <location>
        <begin position="3"/>
        <end position="251"/>
    </location>
</feature>
<keyword evidence="6" id="KW-0863">Zinc-finger</keyword>
<dbReference type="InterPro" id="IPR031127">
    <property type="entry name" value="E3_UB_ligase_RBR"/>
</dbReference>
<evidence type="ECO:0000313" key="10">
    <source>
        <dbReference type="EMBL" id="KAF2658677.1"/>
    </source>
</evidence>
<keyword evidence="7" id="KW-0833">Ubl conjugation pathway</keyword>
<evidence type="ECO:0000256" key="4">
    <source>
        <dbReference type="ARBA" id="ARBA00022723"/>
    </source>
</evidence>
<dbReference type="EC" id="2.3.2.31" evidence="2"/>
<dbReference type="GO" id="GO:0061630">
    <property type="term" value="F:ubiquitin protein ligase activity"/>
    <property type="evidence" value="ECO:0007669"/>
    <property type="project" value="UniProtKB-EC"/>
</dbReference>
<dbReference type="SUPFAM" id="SSF57850">
    <property type="entry name" value="RING/U-box"/>
    <property type="match status" value="3"/>
</dbReference>
<keyword evidence="4" id="KW-0479">Metal-binding</keyword>
<keyword evidence="8" id="KW-0862">Zinc</keyword>
<protein>
    <recommendedName>
        <fullName evidence="2">RBR-type E3 ubiquitin transferase</fullName>
        <ecNumber evidence="2">2.3.2.31</ecNumber>
    </recommendedName>
</protein>
<keyword evidence="5" id="KW-0677">Repeat</keyword>
<dbReference type="AlphaFoldDB" id="A0A6A6THH9"/>
<dbReference type="Proteomes" id="UP000799324">
    <property type="component" value="Unassembled WGS sequence"/>
</dbReference>
<evidence type="ECO:0000259" key="9">
    <source>
        <dbReference type="PROSITE" id="PS51873"/>
    </source>
</evidence>
<keyword evidence="3" id="KW-0808">Transferase</keyword>
<evidence type="ECO:0000256" key="2">
    <source>
        <dbReference type="ARBA" id="ARBA00012251"/>
    </source>
</evidence>
<dbReference type="InterPro" id="IPR013083">
    <property type="entry name" value="Znf_RING/FYVE/PHD"/>
</dbReference>
<dbReference type="Gene3D" id="3.30.40.10">
    <property type="entry name" value="Zinc/RING finger domain, C3HC4 (zinc finger)"/>
    <property type="match status" value="1"/>
</dbReference>
<dbReference type="Pfam" id="PF01485">
    <property type="entry name" value="IBR"/>
    <property type="match status" value="1"/>
</dbReference>
<evidence type="ECO:0000256" key="8">
    <source>
        <dbReference type="ARBA" id="ARBA00022833"/>
    </source>
</evidence>
<dbReference type="GO" id="GO:0008270">
    <property type="term" value="F:zinc ion binding"/>
    <property type="evidence" value="ECO:0007669"/>
    <property type="project" value="UniProtKB-KW"/>
</dbReference>
<evidence type="ECO:0000313" key="11">
    <source>
        <dbReference type="Proteomes" id="UP000799324"/>
    </source>
</evidence>
<reference evidence="10" key="1">
    <citation type="journal article" date="2020" name="Stud. Mycol.">
        <title>101 Dothideomycetes genomes: a test case for predicting lifestyles and emergence of pathogens.</title>
        <authorList>
            <person name="Haridas S."/>
            <person name="Albert R."/>
            <person name="Binder M."/>
            <person name="Bloem J."/>
            <person name="Labutti K."/>
            <person name="Salamov A."/>
            <person name="Andreopoulos B."/>
            <person name="Baker S."/>
            <person name="Barry K."/>
            <person name="Bills G."/>
            <person name="Bluhm B."/>
            <person name="Cannon C."/>
            <person name="Castanera R."/>
            <person name="Culley D."/>
            <person name="Daum C."/>
            <person name="Ezra D."/>
            <person name="Gonzalez J."/>
            <person name="Henrissat B."/>
            <person name="Kuo A."/>
            <person name="Liang C."/>
            <person name="Lipzen A."/>
            <person name="Lutzoni F."/>
            <person name="Magnuson J."/>
            <person name="Mondo S."/>
            <person name="Nolan M."/>
            <person name="Ohm R."/>
            <person name="Pangilinan J."/>
            <person name="Park H.-J."/>
            <person name="Ramirez L."/>
            <person name="Alfaro M."/>
            <person name="Sun H."/>
            <person name="Tritt A."/>
            <person name="Yoshinaga Y."/>
            <person name="Zwiers L.-H."/>
            <person name="Turgeon B."/>
            <person name="Goodwin S."/>
            <person name="Spatafora J."/>
            <person name="Crous P."/>
            <person name="Grigoriev I."/>
        </authorList>
    </citation>
    <scope>NUCLEOTIDE SEQUENCE</scope>
    <source>
        <strain evidence="10">CBS 122681</strain>
    </source>
</reference>
<evidence type="ECO:0000256" key="3">
    <source>
        <dbReference type="ARBA" id="ARBA00022679"/>
    </source>
</evidence>
<dbReference type="EMBL" id="MU004313">
    <property type="protein sequence ID" value="KAF2658677.1"/>
    <property type="molecule type" value="Genomic_DNA"/>
</dbReference>
<evidence type="ECO:0000256" key="1">
    <source>
        <dbReference type="ARBA" id="ARBA00001798"/>
    </source>
</evidence>
<dbReference type="InterPro" id="IPR002867">
    <property type="entry name" value="IBR_dom"/>
</dbReference>
<comment type="catalytic activity">
    <reaction evidence="1">
        <text>[E2 ubiquitin-conjugating enzyme]-S-ubiquitinyl-L-cysteine + [acceptor protein]-L-lysine = [E2 ubiquitin-conjugating enzyme]-L-cysteine + [acceptor protein]-N(6)-ubiquitinyl-L-lysine.</text>
        <dbReference type="EC" id="2.3.2.31"/>
    </reaction>
</comment>
<sequence length="274" mass="31278">MLQPKECENCCEEKLLIDDFRFQKLQAVNDDHKKTLARLCDYPTPLLQQCEHEFTICKDCTATHISTKVAENNLTNITCPHLDCERTLTFDEIKNLASPDVFQLYEDRLNRHTITSDPSFRHCLRPSCGSGSIYTHIDAEEPLIRCEECRFRMCFACQTPWHADQTCAEAQRARNFREHGDPEYAGTTALIDGTTKKCPGDGCGVRIVKGNGCFHMTCSQCRYQFCWECLVEYKLIQRGPENHALGCFFREHPNYHPADVGGETIEAATRGLIL</sequence>
<evidence type="ECO:0000256" key="6">
    <source>
        <dbReference type="ARBA" id="ARBA00022771"/>
    </source>
</evidence>
<organism evidence="10 11">
    <name type="scientific">Lophiostoma macrostomum CBS 122681</name>
    <dbReference type="NCBI Taxonomy" id="1314788"/>
    <lineage>
        <taxon>Eukaryota</taxon>
        <taxon>Fungi</taxon>
        <taxon>Dikarya</taxon>
        <taxon>Ascomycota</taxon>
        <taxon>Pezizomycotina</taxon>
        <taxon>Dothideomycetes</taxon>
        <taxon>Pleosporomycetidae</taxon>
        <taxon>Pleosporales</taxon>
        <taxon>Lophiostomataceae</taxon>
        <taxon>Lophiostoma</taxon>
    </lineage>
</organism>
<keyword evidence="11" id="KW-1185">Reference proteome</keyword>
<dbReference type="Pfam" id="PF22191">
    <property type="entry name" value="IBR_1"/>
    <property type="match status" value="1"/>
</dbReference>
<proteinExistence type="predicted"/>